<comment type="function">
    <text evidence="5">May play the central regulatory role in sporulation. It may be an element of the effector pathway responsible for the activation of sporulation genes in response to nutritional stress. Spo0A may act in concert with spo0H (a sigma factor) to control the expression of some genes that are critical to the sporulation process.</text>
</comment>
<dbReference type="EMBL" id="QGQD01000066">
    <property type="protein sequence ID" value="TLC99728.1"/>
    <property type="molecule type" value="Genomic_DNA"/>
</dbReference>
<dbReference type="PANTHER" id="PTHR43280:SF28">
    <property type="entry name" value="HTH-TYPE TRANSCRIPTIONAL ACTIVATOR RHAS"/>
    <property type="match status" value="1"/>
</dbReference>
<dbReference type="GO" id="GO:0003700">
    <property type="term" value="F:DNA-binding transcription factor activity"/>
    <property type="evidence" value="ECO:0007669"/>
    <property type="project" value="InterPro"/>
</dbReference>
<evidence type="ECO:0000313" key="9">
    <source>
        <dbReference type="EMBL" id="TLC99728.1"/>
    </source>
</evidence>
<evidence type="ECO:0000256" key="4">
    <source>
        <dbReference type="ARBA" id="ARBA00023163"/>
    </source>
</evidence>
<dbReference type="STRING" id="180332.GCA_000797495_02777"/>
<feature type="domain" description="HTH araC/xylS-type" evidence="7">
    <location>
        <begin position="406"/>
        <end position="504"/>
    </location>
</feature>
<evidence type="ECO:0000313" key="10">
    <source>
        <dbReference type="Proteomes" id="UP000306509"/>
    </source>
</evidence>
<evidence type="ECO:0000256" key="6">
    <source>
        <dbReference type="PROSITE-ProRule" id="PRU00169"/>
    </source>
</evidence>
<proteinExistence type="predicted"/>
<keyword evidence="2" id="KW-0805">Transcription regulation</keyword>
<evidence type="ECO:0000256" key="1">
    <source>
        <dbReference type="ARBA" id="ARBA00018672"/>
    </source>
</evidence>
<dbReference type="SUPFAM" id="SSF46689">
    <property type="entry name" value="Homeodomain-like"/>
    <property type="match status" value="2"/>
</dbReference>
<dbReference type="InterPro" id="IPR018062">
    <property type="entry name" value="HTH_AraC-typ_CS"/>
</dbReference>
<dbReference type="InterPro" id="IPR011006">
    <property type="entry name" value="CheY-like_superfamily"/>
</dbReference>
<name>A0A4U8Q5K6_9FIRM</name>
<dbReference type="Proteomes" id="UP000306509">
    <property type="component" value="Unassembled WGS sequence"/>
</dbReference>
<dbReference type="SUPFAM" id="SSF52172">
    <property type="entry name" value="CheY-like"/>
    <property type="match status" value="1"/>
</dbReference>
<dbReference type="GO" id="GO:0043565">
    <property type="term" value="F:sequence-specific DNA binding"/>
    <property type="evidence" value="ECO:0007669"/>
    <property type="project" value="InterPro"/>
</dbReference>
<feature type="domain" description="Response regulatory" evidence="8">
    <location>
        <begin position="6"/>
        <end position="123"/>
    </location>
</feature>
<organism evidence="9 10">
    <name type="scientific">Robinsoniella peoriensis</name>
    <dbReference type="NCBI Taxonomy" id="180332"/>
    <lineage>
        <taxon>Bacteria</taxon>
        <taxon>Bacillati</taxon>
        <taxon>Bacillota</taxon>
        <taxon>Clostridia</taxon>
        <taxon>Lachnospirales</taxon>
        <taxon>Lachnospiraceae</taxon>
        <taxon>Robinsoniella</taxon>
    </lineage>
</organism>
<dbReference type="PROSITE" id="PS50110">
    <property type="entry name" value="RESPONSE_REGULATORY"/>
    <property type="match status" value="1"/>
</dbReference>
<evidence type="ECO:0000256" key="2">
    <source>
        <dbReference type="ARBA" id="ARBA00023015"/>
    </source>
</evidence>
<dbReference type="GO" id="GO:0008233">
    <property type="term" value="F:peptidase activity"/>
    <property type="evidence" value="ECO:0007669"/>
    <property type="project" value="UniProtKB-KW"/>
</dbReference>
<feature type="modified residue" description="4-aspartylphosphate" evidence="6">
    <location>
        <position position="58"/>
    </location>
</feature>
<dbReference type="GO" id="GO:0000160">
    <property type="term" value="P:phosphorelay signal transduction system"/>
    <property type="evidence" value="ECO:0007669"/>
    <property type="project" value="InterPro"/>
</dbReference>
<keyword evidence="10" id="KW-1185">Reference proteome</keyword>
<protein>
    <recommendedName>
        <fullName evidence="1">Stage 0 sporulation protein A homolog</fullName>
    </recommendedName>
</protein>
<evidence type="ECO:0000256" key="5">
    <source>
        <dbReference type="ARBA" id="ARBA00024867"/>
    </source>
</evidence>
<dbReference type="InterPro" id="IPR018060">
    <property type="entry name" value="HTH_AraC"/>
</dbReference>
<keyword evidence="9" id="KW-0645">Protease</keyword>
<dbReference type="PROSITE" id="PS00041">
    <property type="entry name" value="HTH_ARAC_FAMILY_1"/>
    <property type="match status" value="1"/>
</dbReference>
<dbReference type="Gene3D" id="3.40.50.2300">
    <property type="match status" value="1"/>
</dbReference>
<dbReference type="RefSeq" id="WP_027295364.1">
    <property type="nucleotide sequence ID" value="NZ_JBHTNY010000013.1"/>
</dbReference>
<reference evidence="9 10" key="1">
    <citation type="journal article" date="2019" name="Anaerobe">
        <title>Detection of Robinsoniella peoriensis in multiple bone samples of a trauma patient.</title>
        <authorList>
            <person name="Schrottner P."/>
            <person name="Hartwich K."/>
            <person name="Bunk B."/>
            <person name="Schober I."/>
            <person name="Helbig S."/>
            <person name="Rudolph W.W."/>
            <person name="Gunzer F."/>
        </authorList>
    </citation>
    <scope>NUCLEOTIDE SEQUENCE [LARGE SCALE GENOMIC DNA]</scope>
    <source>
        <strain evidence="9 10">DSM 106044</strain>
    </source>
</reference>
<keyword evidence="3" id="KW-0238">DNA-binding</keyword>
<dbReference type="InterPro" id="IPR009057">
    <property type="entry name" value="Homeodomain-like_sf"/>
</dbReference>
<comment type="caution">
    <text evidence="9">The sequence shown here is derived from an EMBL/GenBank/DDBJ whole genome shotgun (WGS) entry which is preliminary data.</text>
</comment>
<dbReference type="InterPro" id="IPR001789">
    <property type="entry name" value="Sig_transdc_resp-reg_receiver"/>
</dbReference>
<dbReference type="SMART" id="SM00448">
    <property type="entry name" value="REC"/>
    <property type="match status" value="1"/>
</dbReference>
<sequence length="509" mass="60140">MNDYCKILIIDDEYIMRQGIKHMLDWERQGFQIVGEAANGKEGLELLASLHPHIVLCDIVMPQMDGVDFSKVVQKIYPEIQIIILSSYDNFNYVKGALQNGAVDYVLKPTLNPQELLGILKTTALRIPGMVLMKEDGISLEKSLEGYLMGRSKEFAGPEIVERFPYTFYRVFGMCIRKRNMKEQDISSILYEKIMDYMKDCKCAYIAVLLREEILCVILNFRAGDRDEVVEFMDKMTRQMMVFQSRIYGVLSQEFSTRSMIKEVYEGVILPEIDKAFYYQGKSLRIIEEKKVTGQQPKFDFNWFSKYLDEKRYREALDLLYVYAGEGMKACMEEFRFKNQIKNMIFSLIDAMDMSRNRKEELRYRYFKQIDNTVYVEEFSSALEEIRQELDRELEEGTQEDDYRIRQILQYIAQNYTQDLDLAEIAKVFNFNYYYLSAYFNQHMEAGFSEYVNSIRIKQSCRLLREKDLSISQVSNEVGYSDPSYFCRVFKKVTGDTPSTWRRSHRQER</sequence>
<gene>
    <name evidence="9" type="primary">degU_2</name>
    <name evidence="9" type="ORF">DSM106044_03369</name>
</gene>
<keyword evidence="9" id="KW-0378">Hydrolase</keyword>
<keyword evidence="6" id="KW-0597">Phosphoprotein</keyword>
<evidence type="ECO:0000259" key="8">
    <source>
        <dbReference type="PROSITE" id="PS50110"/>
    </source>
</evidence>
<dbReference type="PROSITE" id="PS01124">
    <property type="entry name" value="HTH_ARAC_FAMILY_2"/>
    <property type="match status" value="1"/>
</dbReference>
<dbReference type="Pfam" id="PF00072">
    <property type="entry name" value="Response_reg"/>
    <property type="match status" value="1"/>
</dbReference>
<dbReference type="CDD" id="cd17536">
    <property type="entry name" value="REC_YesN-like"/>
    <property type="match status" value="1"/>
</dbReference>
<evidence type="ECO:0000256" key="3">
    <source>
        <dbReference type="ARBA" id="ARBA00023125"/>
    </source>
</evidence>
<accession>A0A4U8Q5K6</accession>
<evidence type="ECO:0000259" key="7">
    <source>
        <dbReference type="PROSITE" id="PS01124"/>
    </source>
</evidence>
<dbReference type="AlphaFoldDB" id="A0A4U8Q5K6"/>
<dbReference type="SMART" id="SM00342">
    <property type="entry name" value="HTH_ARAC"/>
    <property type="match status" value="1"/>
</dbReference>
<keyword evidence="4" id="KW-0804">Transcription</keyword>
<dbReference type="PANTHER" id="PTHR43280">
    <property type="entry name" value="ARAC-FAMILY TRANSCRIPTIONAL REGULATOR"/>
    <property type="match status" value="1"/>
</dbReference>
<dbReference type="InterPro" id="IPR020449">
    <property type="entry name" value="Tscrpt_reg_AraC-type_HTH"/>
</dbReference>
<dbReference type="Gene3D" id="1.10.10.60">
    <property type="entry name" value="Homeodomain-like"/>
    <property type="match status" value="2"/>
</dbReference>
<dbReference type="GO" id="GO:0006508">
    <property type="term" value="P:proteolysis"/>
    <property type="evidence" value="ECO:0007669"/>
    <property type="project" value="UniProtKB-KW"/>
</dbReference>
<dbReference type="PRINTS" id="PR00032">
    <property type="entry name" value="HTHARAC"/>
</dbReference>
<dbReference type="Pfam" id="PF12833">
    <property type="entry name" value="HTH_18"/>
    <property type="match status" value="1"/>
</dbReference>